<feature type="transmembrane region" description="Helical" evidence="1">
    <location>
        <begin position="15"/>
        <end position="39"/>
    </location>
</feature>
<proteinExistence type="predicted"/>
<gene>
    <name evidence="2" type="ORF">BKN37_13630</name>
</gene>
<dbReference type="AlphaFoldDB" id="A0A1S1NIN5"/>
<keyword evidence="1" id="KW-0472">Membrane</keyword>
<organism evidence="2 3">
    <name type="scientific">Mycobacterium talmoniae</name>
    <dbReference type="NCBI Taxonomy" id="1858794"/>
    <lineage>
        <taxon>Bacteria</taxon>
        <taxon>Bacillati</taxon>
        <taxon>Actinomycetota</taxon>
        <taxon>Actinomycetes</taxon>
        <taxon>Mycobacteriales</taxon>
        <taxon>Mycobacteriaceae</taxon>
        <taxon>Mycobacterium</taxon>
    </lineage>
</organism>
<comment type="caution">
    <text evidence="2">The sequence shown here is derived from an EMBL/GenBank/DDBJ whole genome shotgun (WGS) entry which is preliminary data.</text>
</comment>
<dbReference type="Proteomes" id="UP000179734">
    <property type="component" value="Unassembled WGS sequence"/>
</dbReference>
<evidence type="ECO:0000313" key="3">
    <source>
        <dbReference type="Proteomes" id="UP000179734"/>
    </source>
</evidence>
<keyword evidence="1" id="KW-0812">Transmembrane</keyword>
<feature type="transmembrane region" description="Helical" evidence="1">
    <location>
        <begin position="51"/>
        <end position="73"/>
    </location>
</feature>
<accession>A0A1S1NIN5</accession>
<keyword evidence="1" id="KW-1133">Transmembrane helix</keyword>
<sequence>MPIPPSALHITPSELFLLGRLAFAVTAALALIVVGVLGLRHAQRAGRDGNGWPALSIALSCTAAAWICSLASAPAHDWLGWSEPIPDLTYLAIFSVIELLLILKAVATMISLWEAGICLFASIAWLRAPLEPQSWGPITRLQWALVGWRLDRHEHRLGKTLNTAAHGAEIRLQRVYTPPTDTALHDAGIATWFLITPAPEDLSSLRRIITETPMVRGAVRVPVVDGDVFQARVRVDWKVDALAGLDTDASRRASRWRVISRPTGRNSV</sequence>
<feature type="transmembrane region" description="Helical" evidence="1">
    <location>
        <begin position="93"/>
        <end position="126"/>
    </location>
</feature>
<dbReference type="RefSeq" id="WP_071026656.1">
    <property type="nucleotide sequence ID" value="NZ_MLQM01000066.1"/>
</dbReference>
<keyword evidence="3" id="KW-1185">Reference proteome</keyword>
<dbReference type="EMBL" id="MLQM01000066">
    <property type="protein sequence ID" value="OHV03708.1"/>
    <property type="molecule type" value="Genomic_DNA"/>
</dbReference>
<evidence type="ECO:0000313" key="2">
    <source>
        <dbReference type="EMBL" id="OHV03708.1"/>
    </source>
</evidence>
<protein>
    <submittedName>
        <fullName evidence="2">Uncharacterized protein</fullName>
    </submittedName>
</protein>
<evidence type="ECO:0000256" key="1">
    <source>
        <dbReference type="SAM" id="Phobius"/>
    </source>
</evidence>
<reference evidence="2 3" key="1">
    <citation type="submission" date="2016-10" db="EMBL/GenBank/DDBJ databases">
        <title>Genome sequence of Mycobacterium talmonii.</title>
        <authorList>
            <person name="Greninger A.L."/>
            <person name="Elliott B."/>
            <person name="Vasireddy S."/>
            <person name="Vasireddy R."/>
        </authorList>
    </citation>
    <scope>NUCLEOTIDE SEQUENCE [LARGE SCALE GENOMIC DNA]</scope>
    <source>
        <strain evidence="3">NE-TNMC-100812</strain>
    </source>
</reference>
<name>A0A1S1NIN5_9MYCO</name>